<accession>A0A6J4VHA3</accession>
<proteinExistence type="predicted"/>
<dbReference type="InterPro" id="IPR017871">
    <property type="entry name" value="ABC_transporter-like_CS"/>
</dbReference>
<dbReference type="PANTHER" id="PTHR43790:SF9">
    <property type="entry name" value="GALACTOFURANOSE TRANSPORTER ATP-BINDING PROTEIN YTFR"/>
    <property type="match status" value="1"/>
</dbReference>
<dbReference type="InterPro" id="IPR050107">
    <property type="entry name" value="ABC_carbohydrate_import_ATPase"/>
</dbReference>
<keyword evidence="3" id="KW-0547">Nucleotide-binding</keyword>
<dbReference type="SUPFAM" id="SSF52540">
    <property type="entry name" value="P-loop containing nucleoside triphosphate hydrolases"/>
    <property type="match status" value="2"/>
</dbReference>
<protein>
    <submittedName>
        <fullName evidence="7">Ribose ABC transport system, ATP-binding protein RbsA</fullName>
    </submittedName>
</protein>
<dbReference type="EMBL" id="CADCWK010000344">
    <property type="protein sequence ID" value="CAA9573593.1"/>
    <property type="molecule type" value="Genomic_DNA"/>
</dbReference>
<evidence type="ECO:0000256" key="5">
    <source>
        <dbReference type="SAM" id="MobiDB-lite"/>
    </source>
</evidence>
<dbReference type="PROSITE" id="PS00211">
    <property type="entry name" value="ABC_TRANSPORTER_1"/>
    <property type="match status" value="1"/>
</dbReference>
<evidence type="ECO:0000256" key="3">
    <source>
        <dbReference type="ARBA" id="ARBA00022741"/>
    </source>
</evidence>
<dbReference type="SMART" id="SM00382">
    <property type="entry name" value="AAA"/>
    <property type="match status" value="2"/>
</dbReference>
<keyword evidence="2" id="KW-0677">Repeat</keyword>
<name>A0A6J4VHA3_9BACT</name>
<dbReference type="PROSITE" id="PS50893">
    <property type="entry name" value="ABC_TRANSPORTER_2"/>
    <property type="match status" value="2"/>
</dbReference>
<feature type="domain" description="ABC transporter" evidence="6">
    <location>
        <begin position="20"/>
        <end position="261"/>
    </location>
</feature>
<keyword evidence="4 7" id="KW-0067">ATP-binding</keyword>
<dbReference type="CDD" id="cd03216">
    <property type="entry name" value="ABC_Carb_Monos_I"/>
    <property type="match status" value="1"/>
</dbReference>
<reference evidence="7" key="1">
    <citation type="submission" date="2020-02" db="EMBL/GenBank/DDBJ databases">
        <authorList>
            <person name="Meier V. D."/>
        </authorList>
    </citation>
    <scope>NUCLEOTIDE SEQUENCE</scope>
    <source>
        <strain evidence="7">AVDCRST_MAG33</strain>
    </source>
</reference>
<dbReference type="InterPro" id="IPR003593">
    <property type="entry name" value="AAA+_ATPase"/>
</dbReference>
<evidence type="ECO:0000256" key="2">
    <source>
        <dbReference type="ARBA" id="ARBA00022737"/>
    </source>
</evidence>
<evidence type="ECO:0000259" key="6">
    <source>
        <dbReference type="PROSITE" id="PS50893"/>
    </source>
</evidence>
<dbReference type="InterPro" id="IPR027417">
    <property type="entry name" value="P-loop_NTPase"/>
</dbReference>
<dbReference type="GO" id="GO:0005524">
    <property type="term" value="F:ATP binding"/>
    <property type="evidence" value="ECO:0007669"/>
    <property type="project" value="UniProtKB-KW"/>
</dbReference>
<dbReference type="PANTHER" id="PTHR43790">
    <property type="entry name" value="CARBOHYDRATE TRANSPORT ATP-BINDING PROTEIN MG119-RELATED"/>
    <property type="match status" value="1"/>
</dbReference>
<dbReference type="AlphaFoldDB" id="A0A6J4VHA3"/>
<dbReference type="InterPro" id="IPR003439">
    <property type="entry name" value="ABC_transporter-like_ATP-bd"/>
</dbReference>
<evidence type="ECO:0000256" key="1">
    <source>
        <dbReference type="ARBA" id="ARBA00022448"/>
    </source>
</evidence>
<evidence type="ECO:0000313" key="7">
    <source>
        <dbReference type="EMBL" id="CAA9573593.1"/>
    </source>
</evidence>
<dbReference type="CDD" id="cd03215">
    <property type="entry name" value="ABC_Carb_Monos_II"/>
    <property type="match status" value="1"/>
</dbReference>
<feature type="region of interest" description="Disordered" evidence="5">
    <location>
        <begin position="1"/>
        <end position="20"/>
    </location>
</feature>
<organism evidence="7">
    <name type="scientific">uncultured Thermomicrobiales bacterium</name>
    <dbReference type="NCBI Taxonomy" id="1645740"/>
    <lineage>
        <taxon>Bacteria</taxon>
        <taxon>Pseudomonadati</taxon>
        <taxon>Thermomicrobiota</taxon>
        <taxon>Thermomicrobia</taxon>
        <taxon>Thermomicrobiales</taxon>
        <taxon>environmental samples</taxon>
    </lineage>
</organism>
<dbReference type="Pfam" id="PF00005">
    <property type="entry name" value="ABC_tran"/>
    <property type="match status" value="2"/>
</dbReference>
<dbReference type="GO" id="GO:0016887">
    <property type="term" value="F:ATP hydrolysis activity"/>
    <property type="evidence" value="ECO:0007669"/>
    <property type="project" value="InterPro"/>
</dbReference>
<dbReference type="Gene3D" id="3.40.50.300">
    <property type="entry name" value="P-loop containing nucleotide triphosphate hydrolases"/>
    <property type="match status" value="2"/>
</dbReference>
<feature type="domain" description="ABC transporter" evidence="6">
    <location>
        <begin position="272"/>
        <end position="513"/>
    </location>
</feature>
<gene>
    <name evidence="7" type="ORF">AVDCRST_MAG33-2801</name>
</gene>
<evidence type="ECO:0000256" key="4">
    <source>
        <dbReference type="ARBA" id="ARBA00022840"/>
    </source>
</evidence>
<keyword evidence="1" id="KW-0813">Transport</keyword>
<sequence length="522" mass="54926">MSSPDLRGGTAGNGGATPALDVRSASKTFGSIRVLHDVDLTLAAGELRALVGENGSGKSTLVKILAGYHMPDEGTRIAVGGREVAPHHAGVSETAGLRFVHQDLALVGALSSVENLGLGRGYGNGRMRPLAWSRLRREAREAIGELGYHFDVDRPVATLGASERTALAVARAVSPHTSTARVLVLDEPTANLPGPEVEQLFGLVRRVRDAGIAVLFISHHLNEVFDLAESVSVLRGGEHVATRPVAELDETSLIELMVGHSVERHAGRRPSAAAATVLSAQRLSGGSVQRLDLDVAAGEIVGIAGITGSGREAVASLMFGAEPAAGTVTVNGSPIPPGRPDASIAAGMGLVPAERATKAVMLGHDVAENLSISRPKDFVRRGSMRRRLEYQAAAGWLEKLDVRPREPRMPLAALSGGNAQKVILARWLRLQPKVLVLDEPTQGVDVGAKEDIHQRIEEAAGQGCAVVVCSTDNEELARLCGRVIVLGRGLETAQLAAPISADDITAACLADTRERSPREHHH</sequence>